<evidence type="ECO:0000313" key="2">
    <source>
        <dbReference type="Proteomes" id="UP000824120"/>
    </source>
</evidence>
<dbReference type="Proteomes" id="UP000824120">
    <property type="component" value="Chromosome 7"/>
</dbReference>
<sequence>MSLEKEYMQIFLAILGVFENIVKSSQGLPSINKNTPLLLNYTIIGSSNPRKRKEVKVTFYNNRAVGTNSNLLSRHWEKLFADRNIRPTGSIIGKDKFESVDLNDHRGPYI</sequence>
<dbReference type="AlphaFoldDB" id="A0A9J5YBV6"/>
<dbReference type="EMBL" id="JACXVP010000007">
    <property type="protein sequence ID" value="KAG5597383.1"/>
    <property type="molecule type" value="Genomic_DNA"/>
</dbReference>
<evidence type="ECO:0000313" key="1">
    <source>
        <dbReference type="EMBL" id="KAG5597383.1"/>
    </source>
</evidence>
<reference evidence="1 2" key="1">
    <citation type="submission" date="2020-09" db="EMBL/GenBank/DDBJ databases">
        <title>De no assembly of potato wild relative species, Solanum commersonii.</title>
        <authorList>
            <person name="Cho K."/>
        </authorList>
    </citation>
    <scope>NUCLEOTIDE SEQUENCE [LARGE SCALE GENOMIC DNA]</scope>
    <source>
        <strain evidence="1">LZ3.2</strain>
        <tissue evidence="1">Leaf</tissue>
    </source>
</reference>
<organism evidence="1 2">
    <name type="scientific">Solanum commersonii</name>
    <name type="common">Commerson's wild potato</name>
    <name type="synonym">Commerson's nightshade</name>
    <dbReference type="NCBI Taxonomy" id="4109"/>
    <lineage>
        <taxon>Eukaryota</taxon>
        <taxon>Viridiplantae</taxon>
        <taxon>Streptophyta</taxon>
        <taxon>Embryophyta</taxon>
        <taxon>Tracheophyta</taxon>
        <taxon>Spermatophyta</taxon>
        <taxon>Magnoliopsida</taxon>
        <taxon>eudicotyledons</taxon>
        <taxon>Gunneridae</taxon>
        <taxon>Pentapetalae</taxon>
        <taxon>asterids</taxon>
        <taxon>lamiids</taxon>
        <taxon>Solanales</taxon>
        <taxon>Solanaceae</taxon>
        <taxon>Solanoideae</taxon>
        <taxon>Solaneae</taxon>
        <taxon>Solanum</taxon>
    </lineage>
</organism>
<accession>A0A9J5YBV6</accession>
<keyword evidence="2" id="KW-1185">Reference proteome</keyword>
<name>A0A9J5YBV6_SOLCO</name>
<dbReference type="OrthoDB" id="1300094at2759"/>
<gene>
    <name evidence="1" type="ORF">H5410_038615</name>
</gene>
<protein>
    <submittedName>
        <fullName evidence="1">Uncharacterized protein</fullName>
    </submittedName>
</protein>
<comment type="caution">
    <text evidence="1">The sequence shown here is derived from an EMBL/GenBank/DDBJ whole genome shotgun (WGS) entry which is preliminary data.</text>
</comment>
<proteinExistence type="predicted"/>